<feature type="transmembrane region" description="Helical" evidence="2">
    <location>
        <begin position="60"/>
        <end position="80"/>
    </location>
</feature>
<feature type="transmembrane region" description="Helical" evidence="2">
    <location>
        <begin position="6"/>
        <end position="26"/>
    </location>
</feature>
<dbReference type="AlphaFoldDB" id="A0A1M7ZEF4"/>
<dbReference type="Gene3D" id="3.60.10.10">
    <property type="entry name" value="Endonuclease/exonuclease/phosphatase"/>
    <property type="match status" value="1"/>
</dbReference>
<dbReference type="InterPro" id="IPR005135">
    <property type="entry name" value="Endo/exonuclease/phosphatase"/>
</dbReference>
<accession>A0A1M7ZEF4</accession>
<dbReference type="RefSeq" id="WP_073572226.1">
    <property type="nucleotide sequence ID" value="NZ_FRXN01000003.1"/>
</dbReference>
<feature type="region of interest" description="Disordered" evidence="1">
    <location>
        <begin position="329"/>
        <end position="351"/>
    </location>
</feature>
<dbReference type="InterPro" id="IPR036691">
    <property type="entry name" value="Endo/exonu/phosph_ase_sf"/>
</dbReference>
<keyword evidence="5" id="KW-1185">Reference proteome</keyword>
<organism evidence="4 5">
    <name type="scientific">Algoriphagus zhangzhouensis</name>
    <dbReference type="NCBI Taxonomy" id="1073327"/>
    <lineage>
        <taxon>Bacteria</taxon>
        <taxon>Pseudomonadati</taxon>
        <taxon>Bacteroidota</taxon>
        <taxon>Cytophagia</taxon>
        <taxon>Cytophagales</taxon>
        <taxon>Cyclobacteriaceae</taxon>
        <taxon>Algoriphagus</taxon>
    </lineage>
</organism>
<evidence type="ECO:0000256" key="2">
    <source>
        <dbReference type="SAM" id="Phobius"/>
    </source>
</evidence>
<dbReference type="GO" id="GO:0004527">
    <property type="term" value="F:exonuclease activity"/>
    <property type="evidence" value="ECO:0007669"/>
    <property type="project" value="UniProtKB-KW"/>
</dbReference>
<proteinExistence type="predicted"/>
<feature type="transmembrane region" description="Helical" evidence="2">
    <location>
        <begin position="38"/>
        <end position="54"/>
    </location>
</feature>
<gene>
    <name evidence="4" type="ORF">SAMN04488108_2607</name>
</gene>
<keyword evidence="4" id="KW-0378">Hydrolase</keyword>
<dbReference type="SUPFAM" id="SSF56219">
    <property type="entry name" value="DNase I-like"/>
    <property type="match status" value="1"/>
</dbReference>
<evidence type="ECO:0000313" key="5">
    <source>
        <dbReference type="Proteomes" id="UP000184609"/>
    </source>
</evidence>
<dbReference type="EMBL" id="FRXN01000003">
    <property type="protein sequence ID" value="SHO63222.1"/>
    <property type="molecule type" value="Genomic_DNA"/>
</dbReference>
<reference evidence="5" key="1">
    <citation type="submission" date="2016-12" db="EMBL/GenBank/DDBJ databases">
        <authorList>
            <person name="Varghese N."/>
            <person name="Submissions S."/>
        </authorList>
    </citation>
    <scope>NUCLEOTIDE SEQUENCE [LARGE SCALE GENOMIC DNA]</scope>
    <source>
        <strain evidence="5">DSM 25035</strain>
    </source>
</reference>
<keyword evidence="2" id="KW-1133">Transmembrane helix</keyword>
<feature type="compositionally biased region" description="Basic and acidic residues" evidence="1">
    <location>
        <begin position="329"/>
        <end position="339"/>
    </location>
</feature>
<dbReference type="OrthoDB" id="9796594at2"/>
<dbReference type="GO" id="GO:0004519">
    <property type="term" value="F:endonuclease activity"/>
    <property type="evidence" value="ECO:0007669"/>
    <property type="project" value="UniProtKB-KW"/>
</dbReference>
<keyword evidence="4" id="KW-0255">Endonuclease</keyword>
<keyword evidence="4" id="KW-0269">Exonuclease</keyword>
<feature type="domain" description="Endonuclease/exonuclease/phosphatase" evidence="3">
    <location>
        <begin position="108"/>
        <end position="309"/>
    </location>
</feature>
<feature type="compositionally biased region" description="Polar residues" evidence="1">
    <location>
        <begin position="340"/>
        <end position="351"/>
    </location>
</feature>
<dbReference type="Pfam" id="PF03372">
    <property type="entry name" value="Exo_endo_phos"/>
    <property type="match status" value="1"/>
</dbReference>
<dbReference type="STRING" id="1073327.SAMN04488108_2607"/>
<evidence type="ECO:0000259" key="3">
    <source>
        <dbReference type="Pfam" id="PF03372"/>
    </source>
</evidence>
<evidence type="ECO:0000256" key="1">
    <source>
        <dbReference type="SAM" id="MobiDB-lite"/>
    </source>
</evidence>
<keyword evidence="4" id="KW-0540">Nuclease</keyword>
<sequence>MNLLRILSGFFFLATFFPLIKSDKWWIRIFDYPRLQKLTILILISLGWLIYSDLSQPEPWIWLGLIGIAVFYLGNQVYPFTPFGKKMIKKVPFREESGVHILAANVYQYNVKYSKLLNLVQIERPDILFFVETDSKWEKALNPLEKDYPFTIKIPLDNTYGLLFYSKLKIIRQEIHYLIDSEIPSLELDIELRNGDMITIFAIHPTPPVPGENSKSTDRDAEILIVGKKAKSSKLPSLVIGDLNDVAWSYTTELFLKISEMADPRRGRGTYNTFHAHYPIFRWPLDHVFLSKDFGLSKMKVHRNIGSDHFPISIKAVLIQERTVEPIRANGDEKKEARQKISNGLESGSKD</sequence>
<protein>
    <submittedName>
        <fullName evidence="4">Uncharacterized conserved protein YafD, endonuclease/exonuclease/phosphatase (EEP) superfamily</fullName>
    </submittedName>
</protein>
<keyword evidence="2" id="KW-0812">Transmembrane</keyword>
<name>A0A1M7ZEF4_9BACT</name>
<keyword evidence="2" id="KW-0472">Membrane</keyword>
<dbReference type="Proteomes" id="UP000184609">
    <property type="component" value="Unassembled WGS sequence"/>
</dbReference>
<evidence type="ECO:0000313" key="4">
    <source>
        <dbReference type="EMBL" id="SHO63222.1"/>
    </source>
</evidence>